<proteinExistence type="predicted"/>
<evidence type="ECO:0000259" key="1">
    <source>
        <dbReference type="Pfam" id="PF13228"/>
    </source>
</evidence>
<organism evidence="2 3">
    <name type="scientific">Candidatus Allocopromorpha excrementigallinarum</name>
    <dbReference type="NCBI Taxonomy" id="2840742"/>
    <lineage>
        <taxon>Bacteria</taxon>
        <taxon>Bacillati</taxon>
        <taxon>Bacillota</taxon>
        <taxon>Clostridia</taxon>
        <taxon>Eubacteriales</taxon>
        <taxon>Eubacteriaceae</taxon>
        <taxon>Eubacteriaceae incertae sedis</taxon>
        <taxon>Candidatus Allocopromorpha</taxon>
    </lineage>
</organism>
<protein>
    <submittedName>
        <fullName evidence="2">DUF4037 domain-containing protein</fullName>
    </submittedName>
</protein>
<evidence type="ECO:0000313" key="3">
    <source>
        <dbReference type="Proteomes" id="UP000824090"/>
    </source>
</evidence>
<accession>A0A9D1I1M8</accession>
<comment type="caution">
    <text evidence="2">The sequence shown here is derived from an EMBL/GenBank/DDBJ whole genome shotgun (WGS) entry which is preliminary data.</text>
</comment>
<dbReference type="EMBL" id="DVMP01000136">
    <property type="protein sequence ID" value="HIU26297.1"/>
    <property type="molecule type" value="Genomic_DNA"/>
</dbReference>
<sequence length="310" mass="35582">MKGLELSREYFNEYGLNMLEEKFPQYMKYIAAGLVGEGSECFGFDDEISRDHDFGPGFCIWIPEEIKKEAGGELQRAYMSLPRSFRGFTRMETPQAAGRVGVIAIEEFYRRFTGLAGEPENNMQWFVIPEHYLATAVNGEVFMDSPGRFTQVRNRLKAFYPEDVLRKKLAARAALMAQSGQYNYVRCAKRGEEGGAYLSCAEFVRNALSCIYLLNGRYMPFYKWAFRGTEELPDLKETAAKLKRLAATADKGENIKKKEELIEEICLDVESFFRKRGLTATRETFIMAHGQELMDSIEDEKLRKMHIMAV</sequence>
<reference evidence="2" key="1">
    <citation type="submission" date="2020-10" db="EMBL/GenBank/DDBJ databases">
        <authorList>
            <person name="Gilroy R."/>
        </authorList>
    </citation>
    <scope>NUCLEOTIDE SEQUENCE</scope>
    <source>
        <strain evidence="2">ChiHcec3-6078</strain>
    </source>
</reference>
<dbReference type="Proteomes" id="UP000824090">
    <property type="component" value="Unassembled WGS sequence"/>
</dbReference>
<dbReference type="Pfam" id="PF13228">
    <property type="entry name" value="DUF4037"/>
    <property type="match status" value="1"/>
</dbReference>
<feature type="domain" description="DUF4037" evidence="1">
    <location>
        <begin position="125"/>
        <end position="224"/>
    </location>
</feature>
<dbReference type="AlphaFoldDB" id="A0A9D1I1M8"/>
<reference evidence="2" key="2">
    <citation type="journal article" date="2021" name="PeerJ">
        <title>Extensive microbial diversity within the chicken gut microbiome revealed by metagenomics and culture.</title>
        <authorList>
            <person name="Gilroy R."/>
            <person name="Ravi A."/>
            <person name="Getino M."/>
            <person name="Pursley I."/>
            <person name="Horton D.L."/>
            <person name="Alikhan N.F."/>
            <person name="Baker D."/>
            <person name="Gharbi K."/>
            <person name="Hall N."/>
            <person name="Watson M."/>
            <person name="Adriaenssens E.M."/>
            <person name="Foster-Nyarko E."/>
            <person name="Jarju S."/>
            <person name="Secka A."/>
            <person name="Antonio M."/>
            <person name="Oren A."/>
            <person name="Chaudhuri R.R."/>
            <person name="La Ragione R."/>
            <person name="Hildebrand F."/>
            <person name="Pallen M.J."/>
        </authorList>
    </citation>
    <scope>NUCLEOTIDE SEQUENCE</scope>
    <source>
        <strain evidence="2">ChiHcec3-6078</strain>
    </source>
</reference>
<dbReference type="InterPro" id="IPR025117">
    <property type="entry name" value="DUF4037"/>
</dbReference>
<evidence type="ECO:0000313" key="2">
    <source>
        <dbReference type="EMBL" id="HIU26297.1"/>
    </source>
</evidence>
<gene>
    <name evidence="2" type="ORF">IAC50_07390</name>
</gene>
<name>A0A9D1I1M8_9FIRM</name>